<dbReference type="AlphaFoldDB" id="A0A2Z2KTF0"/>
<dbReference type="KEGG" id="pdh:B9T62_19015"/>
<dbReference type="EMBL" id="CP021780">
    <property type="protein sequence ID" value="ASA22698.1"/>
    <property type="molecule type" value="Genomic_DNA"/>
</dbReference>
<protein>
    <recommendedName>
        <fullName evidence="1">HTH cro/C1-type domain-containing protein</fullName>
    </recommendedName>
</protein>
<keyword evidence="3" id="KW-1185">Reference proteome</keyword>
<evidence type="ECO:0000259" key="1">
    <source>
        <dbReference type="PROSITE" id="PS50943"/>
    </source>
</evidence>
<feature type="domain" description="HTH cro/C1-type" evidence="1">
    <location>
        <begin position="15"/>
        <end position="63"/>
    </location>
</feature>
<dbReference type="CDD" id="cd00093">
    <property type="entry name" value="HTH_XRE"/>
    <property type="match status" value="1"/>
</dbReference>
<dbReference type="InterPro" id="IPR010982">
    <property type="entry name" value="Lambda_DNA-bd_dom_sf"/>
</dbReference>
<dbReference type="GO" id="GO:0003677">
    <property type="term" value="F:DNA binding"/>
    <property type="evidence" value="ECO:0007669"/>
    <property type="project" value="InterPro"/>
</dbReference>
<dbReference type="RefSeq" id="WP_087916696.1">
    <property type="nucleotide sequence ID" value="NZ_CP021780.1"/>
</dbReference>
<reference evidence="2 3" key="1">
    <citation type="submission" date="2017-06" db="EMBL/GenBank/DDBJ databases">
        <title>Complete genome sequence of Paenibacillus donghaensis KCTC 13049T isolated from East Sea sediment, South Korea.</title>
        <authorList>
            <person name="Jung B.K."/>
            <person name="Hong S.-J."/>
            <person name="Shin J.-H."/>
        </authorList>
    </citation>
    <scope>NUCLEOTIDE SEQUENCE [LARGE SCALE GENOMIC DNA]</scope>
    <source>
        <strain evidence="2 3">KCTC 13049</strain>
    </source>
</reference>
<gene>
    <name evidence="2" type="ORF">B9T62_19015</name>
</gene>
<dbReference type="SMART" id="SM00530">
    <property type="entry name" value="HTH_XRE"/>
    <property type="match status" value="1"/>
</dbReference>
<name>A0A2Z2KTF0_9BACL</name>
<dbReference type="Pfam" id="PF13443">
    <property type="entry name" value="HTH_26"/>
    <property type="match status" value="1"/>
</dbReference>
<dbReference type="SUPFAM" id="SSF47413">
    <property type="entry name" value="lambda repressor-like DNA-binding domains"/>
    <property type="match status" value="1"/>
</dbReference>
<dbReference type="Gene3D" id="1.10.260.40">
    <property type="entry name" value="lambda repressor-like DNA-binding domains"/>
    <property type="match status" value="1"/>
</dbReference>
<dbReference type="PROSITE" id="PS50943">
    <property type="entry name" value="HTH_CROC1"/>
    <property type="match status" value="1"/>
</dbReference>
<evidence type="ECO:0000313" key="3">
    <source>
        <dbReference type="Proteomes" id="UP000249890"/>
    </source>
</evidence>
<proteinExistence type="predicted"/>
<organism evidence="2 3">
    <name type="scientific">Paenibacillus donghaensis</name>
    <dbReference type="NCBI Taxonomy" id="414771"/>
    <lineage>
        <taxon>Bacteria</taxon>
        <taxon>Bacillati</taxon>
        <taxon>Bacillota</taxon>
        <taxon>Bacilli</taxon>
        <taxon>Bacillales</taxon>
        <taxon>Paenibacillaceae</taxon>
        <taxon>Paenibacillus</taxon>
    </lineage>
</organism>
<evidence type="ECO:0000313" key="2">
    <source>
        <dbReference type="EMBL" id="ASA22698.1"/>
    </source>
</evidence>
<dbReference type="Proteomes" id="UP000249890">
    <property type="component" value="Chromosome"/>
</dbReference>
<sequence length="69" mass="8136">MPWVEITLDKILITKNMTRRELSRRTKIRHSTINELCNNTAKQIPLKNITLICDELEIEVGELFKFHKG</sequence>
<dbReference type="OrthoDB" id="9805309at2"/>
<dbReference type="InterPro" id="IPR001387">
    <property type="entry name" value="Cro/C1-type_HTH"/>
</dbReference>
<accession>A0A2Z2KTF0</accession>